<gene>
    <name evidence="1" type="ORF">AT302_23090</name>
</gene>
<dbReference type="Proteomes" id="UP000060277">
    <property type="component" value="Chromosome"/>
</dbReference>
<protein>
    <submittedName>
        <fullName evidence="1">Uncharacterized protein</fullName>
    </submittedName>
</protein>
<dbReference type="EMBL" id="CP013480">
    <property type="protein sequence ID" value="ALS62239.1"/>
    <property type="molecule type" value="Genomic_DNA"/>
</dbReference>
<organism evidence="1 2">
    <name type="scientific">Pandoraea norimbergensis</name>
    <dbReference type="NCBI Taxonomy" id="93219"/>
    <lineage>
        <taxon>Bacteria</taxon>
        <taxon>Pseudomonadati</taxon>
        <taxon>Pseudomonadota</taxon>
        <taxon>Betaproteobacteria</taxon>
        <taxon>Burkholderiales</taxon>
        <taxon>Burkholderiaceae</taxon>
        <taxon>Pandoraea</taxon>
    </lineage>
</organism>
<name>A0ABN4JMB2_9BURK</name>
<evidence type="ECO:0000313" key="1">
    <source>
        <dbReference type="EMBL" id="ALS62239.1"/>
    </source>
</evidence>
<reference evidence="2" key="1">
    <citation type="submission" date="2015-12" db="EMBL/GenBank/DDBJ databases">
        <title>Complete genome sequence of Pandoraea norimbergensis DSM 11628.</title>
        <authorList>
            <person name="Ee R."/>
            <person name="Lim Y.-L."/>
            <person name="Yong D."/>
            <person name="Yin W.-F."/>
            <person name="Chan K.-G."/>
        </authorList>
    </citation>
    <scope>NUCLEOTIDE SEQUENCE [LARGE SCALE GENOMIC DNA]</scope>
    <source>
        <strain evidence="2">DSM 11628</strain>
    </source>
</reference>
<accession>A0ABN4JMB2</accession>
<keyword evidence="2" id="KW-1185">Reference proteome</keyword>
<evidence type="ECO:0000313" key="2">
    <source>
        <dbReference type="Proteomes" id="UP000060277"/>
    </source>
</evidence>
<sequence>MRGMSSYSVWSGAATSAGFPATGRSALFIFDNMVRTKAPKDMHWTAARGPRAFWHYSFARRPPIFVLTFDAGLLTFRQKSPSFAPLSQLPPL</sequence>
<proteinExistence type="predicted"/>